<proteinExistence type="predicted"/>
<dbReference type="Pfam" id="PF08011">
    <property type="entry name" value="PDDEXK_9"/>
    <property type="match status" value="1"/>
</dbReference>
<dbReference type="PANTHER" id="PTHR34825">
    <property type="entry name" value="CONSERVED PROTEIN, WITH A WEAK D-GALACTARATE DEHYDRATASE/ALTRONATE HYDROLASE DOMAIN"/>
    <property type="match status" value="1"/>
</dbReference>
<gene>
    <name evidence="1" type="ORF">MTBBW1_30001</name>
</gene>
<reference evidence="1 2" key="1">
    <citation type="submission" date="2017-03" db="EMBL/GenBank/DDBJ databases">
        <authorList>
            <person name="Afonso C.L."/>
            <person name="Miller P.J."/>
            <person name="Scott M.A."/>
            <person name="Spackman E."/>
            <person name="Goraichik I."/>
            <person name="Dimitrov K.M."/>
            <person name="Suarez D.L."/>
            <person name="Swayne D.E."/>
        </authorList>
    </citation>
    <scope>NUCLEOTIDE SEQUENCE [LARGE SCALE GENOMIC DNA]</scope>
    <source>
        <strain evidence="1">PRJEB14757</strain>
    </source>
</reference>
<dbReference type="PANTHER" id="PTHR34825:SF1">
    <property type="entry name" value="AAA-ATPASE-LIKE DOMAIN-CONTAINING PROTEIN"/>
    <property type="match status" value="1"/>
</dbReference>
<evidence type="ECO:0008006" key="3">
    <source>
        <dbReference type="Google" id="ProtNLM"/>
    </source>
</evidence>
<dbReference type="InterPro" id="IPR011856">
    <property type="entry name" value="tRNA_endonuc-like_dom_sf"/>
</dbReference>
<dbReference type="Gene3D" id="3.40.1350.10">
    <property type="match status" value="1"/>
</dbReference>
<dbReference type="InterPro" id="IPR012547">
    <property type="entry name" value="PDDEXK_9"/>
</dbReference>
<name>A0A1W1HFL8_9BACT</name>
<dbReference type="GO" id="GO:0003676">
    <property type="term" value="F:nucleic acid binding"/>
    <property type="evidence" value="ECO:0007669"/>
    <property type="project" value="InterPro"/>
</dbReference>
<dbReference type="STRING" id="1246637.MTBBW1_30001"/>
<organism evidence="1 2">
    <name type="scientific">Desulfamplus magnetovallimortis</name>
    <dbReference type="NCBI Taxonomy" id="1246637"/>
    <lineage>
        <taxon>Bacteria</taxon>
        <taxon>Pseudomonadati</taxon>
        <taxon>Thermodesulfobacteriota</taxon>
        <taxon>Desulfobacteria</taxon>
        <taxon>Desulfobacterales</taxon>
        <taxon>Desulfobacteraceae</taxon>
        <taxon>Desulfamplus</taxon>
    </lineage>
</organism>
<dbReference type="EMBL" id="FWEV01000223">
    <property type="protein sequence ID" value="SLM31269.1"/>
    <property type="molecule type" value="Genomic_DNA"/>
</dbReference>
<dbReference type="Proteomes" id="UP000191931">
    <property type="component" value="Unassembled WGS sequence"/>
</dbReference>
<accession>A0A1W1HFL8</accession>
<evidence type="ECO:0000313" key="1">
    <source>
        <dbReference type="EMBL" id="SLM31269.1"/>
    </source>
</evidence>
<sequence length="113" mass="13141">MRAIYASIPNILESHRDEAYFHTIFYLMVSASGVTARSEVLTCKGRIDMVVEFKDKVYIIEFKCGRSSDEAIKQIRSKKYADSYLQQGKTIHLLGINFDIETRNISDWKHELF</sequence>
<evidence type="ECO:0000313" key="2">
    <source>
        <dbReference type="Proteomes" id="UP000191931"/>
    </source>
</evidence>
<keyword evidence="2" id="KW-1185">Reference proteome</keyword>
<dbReference type="AlphaFoldDB" id="A0A1W1HFL8"/>
<protein>
    <recommendedName>
        <fullName evidence="3">AAA-ATPase</fullName>
    </recommendedName>
</protein>